<dbReference type="FunFam" id="1.10.3520.10:FF:000002">
    <property type="entry name" value="Ceramide-1-phosphate transfer protein"/>
    <property type="match status" value="1"/>
</dbReference>
<evidence type="ECO:0000313" key="3">
    <source>
        <dbReference type="EMBL" id="PVD36663.1"/>
    </source>
</evidence>
<dbReference type="OrthoDB" id="116883at2759"/>
<protein>
    <recommendedName>
        <fullName evidence="2">Glycolipid transfer protein domain-containing protein</fullName>
    </recommendedName>
</protein>
<dbReference type="InterPro" id="IPR036497">
    <property type="entry name" value="GLTP_sf"/>
</dbReference>
<dbReference type="AlphaFoldDB" id="A0A2T7PTA7"/>
<gene>
    <name evidence="3" type="ORF">C0Q70_03649</name>
</gene>
<reference evidence="3 4" key="1">
    <citation type="submission" date="2018-04" db="EMBL/GenBank/DDBJ databases">
        <title>The genome of golden apple snail Pomacea canaliculata provides insight into stress tolerance and invasive adaptation.</title>
        <authorList>
            <person name="Liu C."/>
            <person name="Liu B."/>
            <person name="Ren Y."/>
            <person name="Zhang Y."/>
            <person name="Wang H."/>
            <person name="Li S."/>
            <person name="Jiang F."/>
            <person name="Yin L."/>
            <person name="Zhang G."/>
            <person name="Qian W."/>
            <person name="Fan W."/>
        </authorList>
    </citation>
    <scope>NUCLEOTIDE SEQUENCE [LARGE SCALE GENOMIC DNA]</scope>
    <source>
        <strain evidence="3">SZHN2017</strain>
        <tissue evidence="3">Muscle</tissue>
    </source>
</reference>
<dbReference type="PANTHER" id="PTHR10219">
    <property type="entry name" value="GLYCOLIPID TRANSFER PROTEIN-RELATED"/>
    <property type="match status" value="1"/>
</dbReference>
<organism evidence="3 4">
    <name type="scientific">Pomacea canaliculata</name>
    <name type="common">Golden apple snail</name>
    <dbReference type="NCBI Taxonomy" id="400727"/>
    <lineage>
        <taxon>Eukaryota</taxon>
        <taxon>Metazoa</taxon>
        <taxon>Spiralia</taxon>
        <taxon>Lophotrochozoa</taxon>
        <taxon>Mollusca</taxon>
        <taxon>Gastropoda</taxon>
        <taxon>Caenogastropoda</taxon>
        <taxon>Architaenioglossa</taxon>
        <taxon>Ampullarioidea</taxon>
        <taxon>Ampullariidae</taxon>
        <taxon>Pomacea</taxon>
    </lineage>
</organism>
<dbReference type="STRING" id="400727.A0A2T7PTA7"/>
<accession>A0A2T7PTA7</accession>
<dbReference type="GO" id="GO:0005829">
    <property type="term" value="C:cytosol"/>
    <property type="evidence" value="ECO:0007669"/>
    <property type="project" value="TreeGrafter"/>
</dbReference>
<evidence type="ECO:0000256" key="1">
    <source>
        <dbReference type="ARBA" id="ARBA00007148"/>
    </source>
</evidence>
<sequence>MGASIDENDRLTQCTLGTFLKRIINTRRTRANAQSTHCKSTNKRPALCIVHIAVMAEPEKGVRDFNSERVLSLFMSCKSDNEDLSIKYYTDAYEELCKLFPLLGTVFSFVTSDVVEKIKILQDYIKSSEGEHYQTIQAMVNYEVKNNLTIQKKKASGCRTLLRLHRALEFISALLARIRDTDNTCKFSTEATIVLFRLFGAVFGFVASDVMQKVVILQDHRQGEQGSNYETLQTMVQYEVENNLVVGKKKPSGCSALLPLHRALEFICDFLIRLHDSDNSCRFSTEAVAAYDATIAKYHPWIVRQVVHVALYAALPRRQQLLIKMKVDDSAETMEQITCLIHSCRLVFDTTQELFTKHDLLGIPVA</sequence>
<evidence type="ECO:0000313" key="4">
    <source>
        <dbReference type="Proteomes" id="UP000245119"/>
    </source>
</evidence>
<feature type="domain" description="Glycolipid transfer protein" evidence="2">
    <location>
        <begin position="85"/>
        <end position="184"/>
    </location>
</feature>
<dbReference type="GO" id="GO:1902388">
    <property type="term" value="F:ceramide 1-phosphate transfer activity"/>
    <property type="evidence" value="ECO:0007669"/>
    <property type="project" value="TreeGrafter"/>
</dbReference>
<dbReference type="Pfam" id="PF08718">
    <property type="entry name" value="GLTP"/>
    <property type="match status" value="2"/>
</dbReference>
<dbReference type="Proteomes" id="UP000245119">
    <property type="component" value="Linkage Group LG2"/>
</dbReference>
<comment type="caution">
    <text evidence="3">The sequence shown here is derived from an EMBL/GenBank/DDBJ whole genome shotgun (WGS) entry which is preliminary data.</text>
</comment>
<keyword evidence="4" id="KW-1185">Reference proteome</keyword>
<proteinExistence type="inferred from homology"/>
<dbReference type="EMBL" id="PZQS01000002">
    <property type="protein sequence ID" value="PVD36663.1"/>
    <property type="molecule type" value="Genomic_DNA"/>
</dbReference>
<feature type="domain" description="Glycolipid transfer protein" evidence="2">
    <location>
        <begin position="190"/>
        <end position="326"/>
    </location>
</feature>
<dbReference type="SUPFAM" id="SSF110004">
    <property type="entry name" value="Glycolipid transfer protein, GLTP"/>
    <property type="match status" value="2"/>
</dbReference>
<name>A0A2T7PTA7_POMCA</name>
<comment type="similarity">
    <text evidence="1">Belongs to the GLTP family.</text>
</comment>
<dbReference type="GO" id="GO:1902387">
    <property type="term" value="F:ceramide 1-phosphate binding"/>
    <property type="evidence" value="ECO:0007669"/>
    <property type="project" value="TreeGrafter"/>
</dbReference>
<evidence type="ECO:0000259" key="2">
    <source>
        <dbReference type="Pfam" id="PF08718"/>
    </source>
</evidence>
<dbReference type="InterPro" id="IPR014830">
    <property type="entry name" value="Glycolipid_transfer_prot_dom"/>
</dbReference>
<dbReference type="PANTHER" id="PTHR10219:SF43">
    <property type="entry name" value="GLYCOLIPID TRANSFER PROTEIN DOMAIN-CONTAINING PROTEIN"/>
    <property type="match status" value="1"/>
</dbReference>
<dbReference type="GO" id="GO:0016020">
    <property type="term" value="C:membrane"/>
    <property type="evidence" value="ECO:0007669"/>
    <property type="project" value="TreeGrafter"/>
</dbReference>
<dbReference type="GO" id="GO:0032691">
    <property type="term" value="P:negative regulation of interleukin-1 beta production"/>
    <property type="evidence" value="ECO:0007669"/>
    <property type="project" value="UniProtKB-ARBA"/>
</dbReference>
<dbReference type="Gene3D" id="1.10.3520.10">
    <property type="entry name" value="Glycolipid transfer protein"/>
    <property type="match status" value="2"/>
</dbReference>